<organism evidence="1 2">
    <name type="scientific">Leptospira paudalimensis</name>
    <dbReference type="NCBI Taxonomy" id="2950024"/>
    <lineage>
        <taxon>Bacteria</taxon>
        <taxon>Pseudomonadati</taxon>
        <taxon>Spirochaetota</taxon>
        <taxon>Spirochaetia</taxon>
        <taxon>Leptospirales</taxon>
        <taxon>Leptospiraceae</taxon>
        <taxon>Leptospira</taxon>
    </lineage>
</organism>
<gene>
    <name evidence="1" type="ORF">ND855_17000</name>
</gene>
<dbReference type="RefSeq" id="WP_265359432.1">
    <property type="nucleotide sequence ID" value="NZ_JAMQPR010000002.1"/>
</dbReference>
<dbReference type="NCBIfam" id="NF047770">
    <property type="entry name" value="LBF_2127_lipo"/>
    <property type="match status" value="1"/>
</dbReference>
<dbReference type="Proteomes" id="UP001208794">
    <property type="component" value="Unassembled WGS sequence"/>
</dbReference>
<dbReference type="InterPro" id="IPR058081">
    <property type="entry name" value="LBF_2127"/>
</dbReference>
<keyword evidence="2" id="KW-1185">Reference proteome</keyword>
<name>A0ABT3MCV0_9LEPT</name>
<evidence type="ECO:0008006" key="3">
    <source>
        <dbReference type="Google" id="ProtNLM"/>
    </source>
</evidence>
<proteinExistence type="predicted"/>
<reference evidence="1 2" key="1">
    <citation type="submission" date="2022-06" db="EMBL/GenBank/DDBJ databases">
        <title>Leptospira isolates from biofilms formed at urban environments.</title>
        <authorList>
            <person name="Ribeiro P.S."/>
            <person name="Sousa T."/>
            <person name="Carvalho N."/>
            <person name="Aburjaile F."/>
            <person name="Neves F."/>
            <person name="Oliveira D."/>
            <person name="Blanco L."/>
            <person name="Lima J."/>
            <person name="Costa F."/>
            <person name="Brenig B."/>
            <person name="Soares S."/>
            <person name="Ramos R."/>
            <person name="Goes-Neto A."/>
            <person name="Matiuzzi M."/>
            <person name="Azevedo V."/>
            <person name="Ristow P."/>
        </authorList>
    </citation>
    <scope>NUCLEOTIDE SEQUENCE [LARGE SCALE GENOMIC DNA]</scope>
    <source>
        <strain evidence="1 2">VSF14</strain>
    </source>
</reference>
<dbReference type="PROSITE" id="PS51257">
    <property type="entry name" value="PROKAR_LIPOPROTEIN"/>
    <property type="match status" value="1"/>
</dbReference>
<dbReference type="EMBL" id="JAMQPR010000002">
    <property type="protein sequence ID" value="MCW7505832.1"/>
    <property type="molecule type" value="Genomic_DNA"/>
</dbReference>
<protein>
    <recommendedName>
        <fullName evidence="3">Lipoprotein</fullName>
    </recommendedName>
</protein>
<sequence>MKVIIHMLNENQITSVLIFFLFISCAIDIKQVPQPREAENTIYPFINQEVYIGKFEVYTSDSVNFTKAWKYTFKSILKNNRVSNQVLDVSKDRNSKEEVDKYLIDIEVYPNFESNFIMWKTWPAFWPFTGYWPLQVRNHHYEVKLLCKISVNGVPRTSIEIIENAKKTIEIYGFYRTSEIESMIEVANLKVLDRCAKEIINHLQ</sequence>
<evidence type="ECO:0000313" key="2">
    <source>
        <dbReference type="Proteomes" id="UP001208794"/>
    </source>
</evidence>
<comment type="caution">
    <text evidence="1">The sequence shown here is derived from an EMBL/GenBank/DDBJ whole genome shotgun (WGS) entry which is preliminary data.</text>
</comment>
<evidence type="ECO:0000313" key="1">
    <source>
        <dbReference type="EMBL" id="MCW7505832.1"/>
    </source>
</evidence>
<accession>A0ABT3MCV0</accession>